<sequence length="62" mass="6561">MFADDFLFVRCAVASPPPLASYVSGHTLEVTGGADDSQKIVNATVQKYGKINHIVNNDAPGL</sequence>
<evidence type="ECO:0000313" key="2">
    <source>
        <dbReference type="Proteomes" id="UP000620124"/>
    </source>
</evidence>
<dbReference type="OrthoDB" id="1393670at2759"/>
<protein>
    <submittedName>
        <fullName evidence="1">Uncharacterized protein</fullName>
    </submittedName>
</protein>
<name>A0A8H6XH66_9AGAR</name>
<proteinExistence type="predicted"/>
<evidence type="ECO:0000313" key="1">
    <source>
        <dbReference type="EMBL" id="KAF7340411.1"/>
    </source>
</evidence>
<dbReference type="EMBL" id="JACAZI010000019">
    <property type="protein sequence ID" value="KAF7340411.1"/>
    <property type="molecule type" value="Genomic_DNA"/>
</dbReference>
<reference evidence="1" key="1">
    <citation type="submission" date="2020-05" db="EMBL/GenBank/DDBJ databases">
        <title>Mycena genomes resolve the evolution of fungal bioluminescence.</title>
        <authorList>
            <person name="Tsai I.J."/>
        </authorList>
    </citation>
    <scope>NUCLEOTIDE SEQUENCE</scope>
    <source>
        <strain evidence="1">CCC161011</strain>
    </source>
</reference>
<keyword evidence="2" id="KW-1185">Reference proteome</keyword>
<dbReference type="AlphaFoldDB" id="A0A8H6XH66"/>
<gene>
    <name evidence="1" type="ORF">MVEN_01960800</name>
</gene>
<dbReference type="Proteomes" id="UP000620124">
    <property type="component" value="Unassembled WGS sequence"/>
</dbReference>
<organism evidence="1 2">
    <name type="scientific">Mycena venus</name>
    <dbReference type="NCBI Taxonomy" id="2733690"/>
    <lineage>
        <taxon>Eukaryota</taxon>
        <taxon>Fungi</taxon>
        <taxon>Dikarya</taxon>
        <taxon>Basidiomycota</taxon>
        <taxon>Agaricomycotina</taxon>
        <taxon>Agaricomycetes</taxon>
        <taxon>Agaricomycetidae</taxon>
        <taxon>Agaricales</taxon>
        <taxon>Marasmiineae</taxon>
        <taxon>Mycenaceae</taxon>
        <taxon>Mycena</taxon>
    </lineage>
</organism>
<comment type="caution">
    <text evidence="1">The sequence shown here is derived from an EMBL/GenBank/DDBJ whole genome shotgun (WGS) entry which is preliminary data.</text>
</comment>
<accession>A0A8H6XH66</accession>